<name>A0A2W4RBC0_9GAMM</name>
<accession>A0A2W4RBC0</accession>
<sequence>MLIACAANGDTGSEMTLTLPHALRAGETAWLEVSVGVLAHGKEIDITTTSGRPLGTISPFVNRIGQEVGHYAIPLPPDAISGDRIALRLSLGNERRALTQDEVRSVRLTIGATR</sequence>
<reference evidence="1 2" key="1">
    <citation type="journal article" date="2018" name="Aquat. Microb. Ecol.">
        <title>Gammaproteobacterial methanotrophs dominate.</title>
        <authorList>
            <person name="Rissanen A.J."/>
            <person name="Saarenheimo J."/>
            <person name="Tiirola M."/>
            <person name="Peura S."/>
            <person name="Aalto S.L."/>
            <person name="Karvinen A."/>
            <person name="Nykanen H."/>
        </authorList>
    </citation>
    <scope>NUCLEOTIDE SEQUENCE [LARGE SCALE GENOMIC DNA]</scope>
    <source>
        <strain evidence="1">AMbin10</strain>
    </source>
</reference>
<protein>
    <submittedName>
        <fullName evidence="1">Uncharacterized protein</fullName>
    </submittedName>
</protein>
<organism evidence="1 2">
    <name type="scientific">Candidatus Methylumidiphilus alinenensis</name>
    <dbReference type="NCBI Taxonomy" id="2202197"/>
    <lineage>
        <taxon>Bacteria</taxon>
        <taxon>Pseudomonadati</taxon>
        <taxon>Pseudomonadota</taxon>
        <taxon>Gammaproteobacteria</taxon>
        <taxon>Methylococcales</taxon>
        <taxon>Candidatus Methylumidiphilus</taxon>
    </lineage>
</organism>
<proteinExistence type="predicted"/>
<dbReference type="EMBL" id="QJPH01000283">
    <property type="protein sequence ID" value="PZN80523.1"/>
    <property type="molecule type" value="Genomic_DNA"/>
</dbReference>
<gene>
    <name evidence="1" type="ORF">DM484_09870</name>
</gene>
<evidence type="ECO:0000313" key="1">
    <source>
        <dbReference type="EMBL" id="PZN80523.1"/>
    </source>
</evidence>
<comment type="caution">
    <text evidence="1">The sequence shown here is derived from an EMBL/GenBank/DDBJ whole genome shotgun (WGS) entry which is preliminary data.</text>
</comment>
<evidence type="ECO:0000313" key="2">
    <source>
        <dbReference type="Proteomes" id="UP000249396"/>
    </source>
</evidence>
<dbReference type="AlphaFoldDB" id="A0A2W4RBC0"/>
<dbReference type="Proteomes" id="UP000249396">
    <property type="component" value="Unassembled WGS sequence"/>
</dbReference>